<evidence type="ECO:0000256" key="1">
    <source>
        <dbReference type="SAM" id="MobiDB-lite"/>
    </source>
</evidence>
<accession>A0A8T0FUV4</accession>
<dbReference type="PROSITE" id="PS51029">
    <property type="entry name" value="MADF"/>
    <property type="match status" value="1"/>
</dbReference>
<dbReference type="PANTHER" id="PTHR12243">
    <property type="entry name" value="MADF DOMAIN TRANSCRIPTION FACTOR"/>
    <property type="match status" value="1"/>
</dbReference>
<evidence type="ECO:0000259" key="2">
    <source>
        <dbReference type="PROSITE" id="PS51029"/>
    </source>
</evidence>
<dbReference type="EMBL" id="JABXBU010000003">
    <property type="protein sequence ID" value="KAF8792543.1"/>
    <property type="molecule type" value="Genomic_DNA"/>
</dbReference>
<protein>
    <recommendedName>
        <fullName evidence="2">MADF domain-containing protein</fullName>
    </recommendedName>
</protein>
<dbReference type="InterPro" id="IPR006578">
    <property type="entry name" value="MADF-dom"/>
</dbReference>
<dbReference type="SMART" id="SM00595">
    <property type="entry name" value="MADF"/>
    <property type="match status" value="1"/>
</dbReference>
<sequence>MCDIEIDTEFLIALVQERPILWDKIGGIYRDRHATRKAWKEICILLKDDFQTSDVKEKYAFRIEVTRRWYNIRDAFAKFCKKDRELKKSGTRVSKLKKYIYHDQLKFLSKFYTTENVVENCEDERENNDISRPDTSKRSDSGKEDELTSAEAKPIQLSDSIKDKRSNESEFGTSRTIANEKSNRHLYQRHGMPHAQVPAPFLSFSTQHGSSGMPSSTTMYHPLHHQIQPFPIHPFRQLHQHFGQQSVPYVMLDPSTDISHPVQFIQLVQTT</sequence>
<dbReference type="Pfam" id="PF10545">
    <property type="entry name" value="MADF_DNA_bdg"/>
    <property type="match status" value="1"/>
</dbReference>
<organism evidence="3 4">
    <name type="scientific">Argiope bruennichi</name>
    <name type="common">Wasp spider</name>
    <name type="synonym">Aranea bruennichi</name>
    <dbReference type="NCBI Taxonomy" id="94029"/>
    <lineage>
        <taxon>Eukaryota</taxon>
        <taxon>Metazoa</taxon>
        <taxon>Ecdysozoa</taxon>
        <taxon>Arthropoda</taxon>
        <taxon>Chelicerata</taxon>
        <taxon>Arachnida</taxon>
        <taxon>Araneae</taxon>
        <taxon>Araneomorphae</taxon>
        <taxon>Entelegynae</taxon>
        <taxon>Araneoidea</taxon>
        <taxon>Araneidae</taxon>
        <taxon>Argiope</taxon>
    </lineage>
</organism>
<feature type="domain" description="MADF" evidence="2">
    <location>
        <begin position="10"/>
        <end position="113"/>
    </location>
</feature>
<name>A0A8T0FUV4_ARGBR</name>
<dbReference type="PANTHER" id="PTHR12243:SF67">
    <property type="entry name" value="COREPRESSOR OF PANGOLIN, ISOFORM A-RELATED"/>
    <property type="match status" value="1"/>
</dbReference>
<dbReference type="InterPro" id="IPR039353">
    <property type="entry name" value="TF_Adf1"/>
</dbReference>
<reference evidence="3" key="2">
    <citation type="submission" date="2020-06" db="EMBL/GenBank/DDBJ databases">
        <authorList>
            <person name="Sheffer M."/>
        </authorList>
    </citation>
    <scope>NUCLEOTIDE SEQUENCE</scope>
</reference>
<dbReference type="Proteomes" id="UP000807504">
    <property type="component" value="Unassembled WGS sequence"/>
</dbReference>
<evidence type="ECO:0000313" key="3">
    <source>
        <dbReference type="EMBL" id="KAF8792543.1"/>
    </source>
</evidence>
<feature type="region of interest" description="Disordered" evidence="1">
    <location>
        <begin position="122"/>
        <end position="175"/>
    </location>
</feature>
<feature type="compositionally biased region" description="Basic and acidic residues" evidence="1">
    <location>
        <begin position="127"/>
        <end position="146"/>
    </location>
</feature>
<proteinExistence type="predicted"/>
<evidence type="ECO:0000313" key="4">
    <source>
        <dbReference type="Proteomes" id="UP000807504"/>
    </source>
</evidence>
<gene>
    <name evidence="3" type="ORF">HNY73_004127</name>
</gene>
<reference evidence="3" key="1">
    <citation type="journal article" date="2020" name="bioRxiv">
        <title>Chromosome-level reference genome of the European wasp spider Argiope bruennichi: a resource for studies on range expansion and evolutionary adaptation.</title>
        <authorList>
            <person name="Sheffer M.M."/>
            <person name="Hoppe A."/>
            <person name="Krehenwinkel H."/>
            <person name="Uhl G."/>
            <person name="Kuss A.W."/>
            <person name="Jensen L."/>
            <person name="Jensen C."/>
            <person name="Gillespie R.G."/>
            <person name="Hoff K.J."/>
            <person name="Prost S."/>
        </authorList>
    </citation>
    <scope>NUCLEOTIDE SEQUENCE</scope>
</reference>
<keyword evidence="4" id="KW-1185">Reference proteome</keyword>
<dbReference type="AlphaFoldDB" id="A0A8T0FUV4"/>
<comment type="caution">
    <text evidence="3">The sequence shown here is derived from an EMBL/GenBank/DDBJ whole genome shotgun (WGS) entry which is preliminary data.</text>
</comment>